<dbReference type="GO" id="GO:0046872">
    <property type="term" value="F:metal ion binding"/>
    <property type="evidence" value="ECO:0007669"/>
    <property type="project" value="UniProtKB-KW"/>
</dbReference>
<dbReference type="PROSITE" id="PS00198">
    <property type="entry name" value="4FE4S_FER_1"/>
    <property type="match status" value="1"/>
</dbReference>
<keyword evidence="1" id="KW-0479">Metal-binding</keyword>
<evidence type="ECO:0000313" key="6">
    <source>
        <dbReference type="Proteomes" id="UP000524246"/>
    </source>
</evidence>
<dbReference type="Proteomes" id="UP000524246">
    <property type="component" value="Unassembled WGS sequence"/>
</dbReference>
<gene>
    <name evidence="5" type="ORF">GYA55_00665</name>
</gene>
<evidence type="ECO:0000256" key="1">
    <source>
        <dbReference type="ARBA" id="ARBA00022723"/>
    </source>
</evidence>
<dbReference type="AlphaFoldDB" id="A0A7X9FP69"/>
<dbReference type="SUPFAM" id="SSF54862">
    <property type="entry name" value="4Fe-4S ferredoxins"/>
    <property type="match status" value="1"/>
</dbReference>
<accession>A0A7X9FP69</accession>
<dbReference type="Gene3D" id="3.30.70.20">
    <property type="match status" value="2"/>
</dbReference>
<name>A0A7X9FP69_9DELT</name>
<dbReference type="PANTHER" id="PTHR43534">
    <property type="entry name" value="MIND SUPERFAMILY P-LOOP ATPASE CONTAINING AN INSERTED FERREDOXIN DOMAIN"/>
    <property type="match status" value="1"/>
</dbReference>
<dbReference type="InterPro" id="IPR017900">
    <property type="entry name" value="4Fe4S_Fe_S_CS"/>
</dbReference>
<evidence type="ECO:0000256" key="3">
    <source>
        <dbReference type="ARBA" id="ARBA00023014"/>
    </source>
</evidence>
<organism evidence="5 6">
    <name type="scientific">SAR324 cluster bacterium</name>
    <dbReference type="NCBI Taxonomy" id="2024889"/>
    <lineage>
        <taxon>Bacteria</taxon>
        <taxon>Deltaproteobacteria</taxon>
        <taxon>SAR324 cluster</taxon>
    </lineage>
</organism>
<dbReference type="Pfam" id="PF00037">
    <property type="entry name" value="Fer4"/>
    <property type="match status" value="1"/>
</dbReference>
<evidence type="ECO:0000256" key="2">
    <source>
        <dbReference type="ARBA" id="ARBA00023004"/>
    </source>
</evidence>
<feature type="non-terminal residue" evidence="5">
    <location>
        <position position="280"/>
    </location>
</feature>
<feature type="domain" description="4Fe-4S ferredoxin-type" evidence="4">
    <location>
        <begin position="59"/>
        <end position="88"/>
    </location>
</feature>
<dbReference type="InterPro" id="IPR027417">
    <property type="entry name" value="P-loop_NTPase"/>
</dbReference>
<dbReference type="PANTHER" id="PTHR43534:SF1">
    <property type="entry name" value="4FE-4S CLUSTER CONTAINING PARA FAMILY ATPASE PROTEIN"/>
    <property type="match status" value="1"/>
</dbReference>
<dbReference type="SUPFAM" id="SSF52540">
    <property type="entry name" value="P-loop containing nucleoside triphosphate hydrolases"/>
    <property type="match status" value="1"/>
</dbReference>
<evidence type="ECO:0000259" key="4">
    <source>
        <dbReference type="PROSITE" id="PS51379"/>
    </source>
</evidence>
<reference evidence="5 6" key="1">
    <citation type="journal article" date="2020" name="Biotechnol. Biofuels">
        <title>New insights from the biogas microbiome by comprehensive genome-resolved metagenomics of nearly 1600 species originating from multiple anaerobic digesters.</title>
        <authorList>
            <person name="Campanaro S."/>
            <person name="Treu L."/>
            <person name="Rodriguez-R L.M."/>
            <person name="Kovalovszki A."/>
            <person name="Ziels R.M."/>
            <person name="Maus I."/>
            <person name="Zhu X."/>
            <person name="Kougias P.G."/>
            <person name="Basile A."/>
            <person name="Luo G."/>
            <person name="Schluter A."/>
            <person name="Konstantinidis K.T."/>
            <person name="Angelidaki I."/>
        </authorList>
    </citation>
    <scope>NUCLEOTIDE SEQUENCE [LARGE SCALE GENOMIC DNA]</scope>
    <source>
        <strain evidence="5">AS27yjCOA_65</strain>
    </source>
</reference>
<dbReference type="Pfam" id="PF01656">
    <property type="entry name" value="CbiA"/>
    <property type="match status" value="1"/>
</dbReference>
<feature type="domain" description="4Fe-4S ferredoxin-type" evidence="4">
    <location>
        <begin position="129"/>
        <end position="158"/>
    </location>
</feature>
<sequence>MKELVIISGKGGTGKTSISASFALLAPQPVIVDCDVDASNLHLVLAPKIKEQHNFYSGYKAFIRQEDCINCGDCLVNCNFKAIEQITLHDEFASDKNLLDCESCDYCKRSCSRRINSILKEMGATLERKIHRVNQFMCEGCGVCVRVCPKDAIDFQEELCGAWILSETRAGLMLHAKMNVAAENSGRLVSTIRKEARRVAKETRRSLIIIDGPPGNACPVIASITGADLALIVTEATVSGEHDLERVLALTRHFGIKALVCINKWDINPKIAEQIEEIAS</sequence>
<dbReference type="InterPro" id="IPR017896">
    <property type="entry name" value="4Fe4S_Fe-S-bd"/>
</dbReference>
<dbReference type="InterPro" id="IPR002586">
    <property type="entry name" value="CobQ/CobB/MinD/ParA_Nub-bd_dom"/>
</dbReference>
<comment type="caution">
    <text evidence="5">The sequence shown here is derived from an EMBL/GenBank/DDBJ whole genome shotgun (WGS) entry which is preliminary data.</text>
</comment>
<proteinExistence type="predicted"/>
<protein>
    <submittedName>
        <fullName evidence="5">4Fe-4S binding protein</fullName>
    </submittedName>
</protein>
<dbReference type="GO" id="GO:0051536">
    <property type="term" value="F:iron-sulfur cluster binding"/>
    <property type="evidence" value="ECO:0007669"/>
    <property type="project" value="UniProtKB-KW"/>
</dbReference>
<dbReference type="EMBL" id="JAAZON010000023">
    <property type="protein sequence ID" value="NMC61657.1"/>
    <property type="molecule type" value="Genomic_DNA"/>
</dbReference>
<dbReference type="Gene3D" id="3.40.50.300">
    <property type="entry name" value="P-loop containing nucleotide triphosphate hydrolases"/>
    <property type="match status" value="1"/>
</dbReference>
<keyword evidence="2" id="KW-0408">Iron</keyword>
<dbReference type="PROSITE" id="PS51379">
    <property type="entry name" value="4FE4S_FER_2"/>
    <property type="match status" value="2"/>
</dbReference>
<evidence type="ECO:0000313" key="5">
    <source>
        <dbReference type="EMBL" id="NMC61657.1"/>
    </source>
</evidence>
<keyword evidence="3" id="KW-0411">Iron-sulfur</keyword>
<dbReference type="CDD" id="cd03110">
    <property type="entry name" value="SIMIBI_bact_arch"/>
    <property type="match status" value="1"/>
</dbReference>